<dbReference type="InterPro" id="IPR023091">
    <property type="entry name" value="MetalPrtase_cat_dom_sf_prd"/>
</dbReference>
<dbReference type="InterPro" id="IPR002125">
    <property type="entry name" value="CMP_dCMP_dom"/>
</dbReference>
<comment type="cofactor">
    <cofactor evidence="13">
        <name>Zn(2+)</name>
        <dbReference type="ChEBI" id="CHEBI:29105"/>
    </cofactor>
    <text evidence="13">Binds 1 zinc ion.</text>
</comment>
<evidence type="ECO:0000256" key="5">
    <source>
        <dbReference type="ARBA" id="ARBA00022552"/>
    </source>
</evidence>
<feature type="binding site" evidence="13">
    <location>
        <position position="127"/>
    </location>
    <ligand>
        <name>Zn(2+)</name>
        <dbReference type="ChEBI" id="CHEBI:29105"/>
        <note>catalytic</note>
    </ligand>
</feature>
<dbReference type="GO" id="GO:0072527">
    <property type="term" value="P:pyrimidine-containing compound metabolic process"/>
    <property type="evidence" value="ECO:0007669"/>
    <property type="project" value="UniProtKB-ARBA"/>
</dbReference>
<evidence type="ECO:0000256" key="6">
    <source>
        <dbReference type="ARBA" id="ARBA00022722"/>
    </source>
</evidence>
<dbReference type="SUPFAM" id="SSF53927">
    <property type="entry name" value="Cytidine deaminase-like"/>
    <property type="match status" value="1"/>
</dbReference>
<evidence type="ECO:0000256" key="11">
    <source>
        <dbReference type="ARBA" id="ARBA00049252"/>
    </source>
</evidence>
<gene>
    <name evidence="18" type="primary">cdd</name>
    <name evidence="13" type="synonym">ybeY</name>
    <name evidence="18" type="ORF">IAA84_13720</name>
</gene>
<dbReference type="GO" id="GO:0055086">
    <property type="term" value="P:nucleobase-containing small molecule metabolic process"/>
    <property type="evidence" value="ECO:0007669"/>
    <property type="project" value="UniProtKB-ARBA"/>
</dbReference>
<reference evidence="18" key="2">
    <citation type="journal article" date="2021" name="PeerJ">
        <title>Extensive microbial diversity within the chicken gut microbiome revealed by metagenomics and culture.</title>
        <authorList>
            <person name="Gilroy R."/>
            <person name="Ravi A."/>
            <person name="Getino M."/>
            <person name="Pursley I."/>
            <person name="Horton D.L."/>
            <person name="Alikhan N.F."/>
            <person name="Baker D."/>
            <person name="Gharbi K."/>
            <person name="Hall N."/>
            <person name="Watson M."/>
            <person name="Adriaenssens E.M."/>
            <person name="Foster-Nyarko E."/>
            <person name="Jarju S."/>
            <person name="Secka A."/>
            <person name="Antonio M."/>
            <person name="Oren A."/>
            <person name="Chaudhuri R.R."/>
            <person name="La Ragione R."/>
            <person name="Hildebrand F."/>
            <person name="Pallen M.J."/>
        </authorList>
    </citation>
    <scope>NUCLEOTIDE SEQUENCE</scope>
    <source>
        <strain evidence="18">13766</strain>
    </source>
</reference>
<dbReference type="InterPro" id="IPR016193">
    <property type="entry name" value="Cytidine_deaminase-like"/>
</dbReference>
<keyword evidence="8 13" id="KW-0255">Endonuclease</keyword>
<feature type="binding site" evidence="16">
    <location>
        <position position="205"/>
    </location>
    <ligand>
        <name>Zn(2+)</name>
        <dbReference type="ChEBI" id="CHEBI:29105"/>
        <note>catalytic</note>
    </ligand>
</feature>
<comment type="similarity">
    <text evidence="3 13">Belongs to the endoribonuclease YbeY family.</text>
</comment>
<comment type="caution">
    <text evidence="18">The sequence shown here is derived from an EMBL/GenBank/DDBJ whole genome shotgun (WGS) entry which is preliminary data.</text>
</comment>
<dbReference type="GO" id="GO:0004126">
    <property type="term" value="F:cytidine deaminase activity"/>
    <property type="evidence" value="ECO:0007669"/>
    <property type="project" value="UniProtKB-EC"/>
</dbReference>
<dbReference type="InterPro" id="IPR050202">
    <property type="entry name" value="Cyt/Deoxycyt_deaminase"/>
</dbReference>
<dbReference type="GO" id="GO:0004521">
    <property type="term" value="F:RNA endonuclease activity"/>
    <property type="evidence" value="ECO:0007669"/>
    <property type="project" value="UniProtKB-UniRule"/>
</dbReference>
<comment type="function">
    <text evidence="1">This enzyme scavenges exogenous and endogenous cytidine and 2'-deoxycytidine for UMP synthesis.</text>
</comment>
<dbReference type="SUPFAM" id="SSF55486">
    <property type="entry name" value="Metalloproteases ('zincins'), catalytic domain"/>
    <property type="match status" value="1"/>
</dbReference>
<dbReference type="Pfam" id="PF02130">
    <property type="entry name" value="YbeY"/>
    <property type="match status" value="1"/>
</dbReference>
<dbReference type="HAMAP" id="MF_00009">
    <property type="entry name" value="Endoribonucl_YbeY"/>
    <property type="match status" value="1"/>
</dbReference>
<dbReference type="GO" id="GO:0042802">
    <property type="term" value="F:identical protein binding"/>
    <property type="evidence" value="ECO:0007669"/>
    <property type="project" value="UniProtKB-ARBA"/>
</dbReference>
<dbReference type="Proteomes" id="UP000824140">
    <property type="component" value="Unassembled WGS sequence"/>
</dbReference>
<comment type="function">
    <text evidence="13">Single strand-specific metallo-endoribonuclease involved in late-stage 70S ribosome quality control and in maturation of the 3' terminus of the 16S rRNA.</text>
</comment>
<dbReference type="GO" id="GO:0004222">
    <property type="term" value="F:metalloendopeptidase activity"/>
    <property type="evidence" value="ECO:0007669"/>
    <property type="project" value="InterPro"/>
</dbReference>
<dbReference type="PANTHER" id="PTHR11644:SF2">
    <property type="entry name" value="CYTIDINE DEAMINASE"/>
    <property type="match status" value="1"/>
</dbReference>
<feature type="binding site" evidence="15">
    <location>
        <begin position="194"/>
        <end position="200"/>
    </location>
    <ligand>
        <name>substrate</name>
    </ligand>
</feature>
<comment type="subcellular location">
    <subcellularLocation>
        <location evidence="13">Cytoplasm</location>
    </subcellularLocation>
</comment>
<dbReference type="PANTHER" id="PTHR11644">
    <property type="entry name" value="CYTIDINE DEAMINASE"/>
    <property type="match status" value="1"/>
</dbReference>
<dbReference type="Pfam" id="PF00383">
    <property type="entry name" value="dCMP_cyt_deam_1"/>
    <property type="match status" value="1"/>
</dbReference>
<feature type="binding site" evidence="16">
    <location>
        <position position="240"/>
    </location>
    <ligand>
        <name>Zn(2+)</name>
        <dbReference type="ChEBI" id="CHEBI:29105"/>
        <note>catalytic</note>
    </ligand>
</feature>
<dbReference type="Gene3D" id="3.40.390.30">
    <property type="entry name" value="Metalloproteases ('zincins'), catalytic domain"/>
    <property type="match status" value="1"/>
</dbReference>
<evidence type="ECO:0000256" key="12">
    <source>
        <dbReference type="ARBA" id="ARBA00049558"/>
    </source>
</evidence>
<dbReference type="AlphaFoldDB" id="A0A9D1G3Z6"/>
<dbReference type="CDD" id="cd01283">
    <property type="entry name" value="cytidine_deaminase"/>
    <property type="match status" value="1"/>
</dbReference>
<organism evidence="18 19">
    <name type="scientific">Candidatus Alectryocaccomicrobium excrementavium</name>
    <dbReference type="NCBI Taxonomy" id="2840668"/>
    <lineage>
        <taxon>Bacteria</taxon>
        <taxon>Bacillati</taxon>
        <taxon>Bacillota</taxon>
        <taxon>Clostridia</taxon>
        <taxon>Candidatus Alectryocaccomicrobium</taxon>
    </lineage>
</organism>
<sequence>MKRLDTWFACALEACCAAEGVRPCMAFFAVVDDERMRELNRETRGVDSATDVLSYPAVSYPPGKTARDCPRRLGAAYDPEFGKPNLGDVFLSMDRVRRQAMEYGHSVTREAVFLAVHASLHLLGYDHMEEEERAKMRAMEDIVMERLGIGRNPMDEHLFLRACEALENAYAPYSQYKVGACLLCEDGREFLGCNIENASYGATICAERAAVSAAVAQGARRFTAIAIAGEKGDSWPCGICRQVLNEFSVEMRVIVGQKGGAFDVVPLSELLPRSFGPGDLEQQGESQNG</sequence>
<dbReference type="EC" id="3.1.-.-" evidence="13"/>
<name>A0A9D1G3Z6_9FIRM</name>
<dbReference type="GO" id="GO:0008270">
    <property type="term" value="F:zinc ion binding"/>
    <property type="evidence" value="ECO:0007669"/>
    <property type="project" value="UniProtKB-UniRule"/>
</dbReference>
<keyword evidence="9 13" id="KW-0378">Hydrolase</keyword>
<dbReference type="PROSITE" id="PS01306">
    <property type="entry name" value="UPF0054"/>
    <property type="match status" value="1"/>
</dbReference>
<dbReference type="PROSITE" id="PS51747">
    <property type="entry name" value="CYT_DCMP_DEAMINASES_2"/>
    <property type="match status" value="1"/>
</dbReference>
<keyword evidence="4 13" id="KW-0690">Ribosome biogenesis</keyword>
<feature type="binding site" evidence="13">
    <location>
        <position position="117"/>
    </location>
    <ligand>
        <name>Zn(2+)</name>
        <dbReference type="ChEBI" id="CHEBI:29105"/>
        <note>catalytic</note>
    </ligand>
</feature>
<dbReference type="InterPro" id="IPR002036">
    <property type="entry name" value="YbeY"/>
</dbReference>
<evidence type="ECO:0000259" key="17">
    <source>
        <dbReference type="PROSITE" id="PS51747"/>
    </source>
</evidence>
<evidence type="ECO:0000256" key="2">
    <source>
        <dbReference type="ARBA" id="ARBA00006576"/>
    </source>
</evidence>
<dbReference type="NCBIfam" id="NF004064">
    <property type="entry name" value="PRK05578.1"/>
    <property type="match status" value="1"/>
</dbReference>
<accession>A0A9D1G3Z6</accession>
<dbReference type="EMBL" id="DVJN01000267">
    <property type="protein sequence ID" value="HIS94065.1"/>
    <property type="molecule type" value="Genomic_DNA"/>
</dbReference>
<dbReference type="GO" id="GO:0005829">
    <property type="term" value="C:cytosol"/>
    <property type="evidence" value="ECO:0007669"/>
    <property type="project" value="TreeGrafter"/>
</dbReference>
<feature type="domain" description="CMP/dCMP-type deaminase" evidence="17">
    <location>
        <begin position="153"/>
        <end position="278"/>
    </location>
</feature>
<feature type="active site" description="Proton donor" evidence="14">
    <location>
        <position position="207"/>
    </location>
</feature>
<dbReference type="InterPro" id="IPR020549">
    <property type="entry name" value="YbeY_CS"/>
</dbReference>
<dbReference type="FunFam" id="3.40.140.10:FF:000008">
    <property type="entry name" value="Cytidine deaminase"/>
    <property type="match status" value="1"/>
</dbReference>
<keyword evidence="10 13" id="KW-0862">Zinc</keyword>
<comment type="catalytic activity">
    <reaction evidence="12">
        <text>cytidine + H2O + H(+) = uridine + NH4(+)</text>
        <dbReference type="Rhea" id="RHEA:16069"/>
        <dbReference type="ChEBI" id="CHEBI:15377"/>
        <dbReference type="ChEBI" id="CHEBI:15378"/>
        <dbReference type="ChEBI" id="CHEBI:16704"/>
        <dbReference type="ChEBI" id="CHEBI:17562"/>
        <dbReference type="ChEBI" id="CHEBI:28938"/>
        <dbReference type="EC" id="3.5.4.5"/>
    </reaction>
</comment>
<evidence type="ECO:0000256" key="7">
    <source>
        <dbReference type="ARBA" id="ARBA00022723"/>
    </source>
</evidence>
<feature type="binding site" evidence="13">
    <location>
        <position position="121"/>
    </location>
    <ligand>
        <name>Zn(2+)</name>
        <dbReference type="ChEBI" id="CHEBI:29105"/>
        <note>catalytic</note>
    </ligand>
</feature>
<dbReference type="InterPro" id="IPR006262">
    <property type="entry name" value="Cyt_deam_tetra"/>
</dbReference>
<feature type="binding site" evidence="16">
    <location>
        <position position="237"/>
    </location>
    <ligand>
        <name>Zn(2+)</name>
        <dbReference type="ChEBI" id="CHEBI:29105"/>
        <note>catalytic</note>
    </ligand>
</feature>
<dbReference type="InterPro" id="IPR016192">
    <property type="entry name" value="APOBEC/CMP_deaminase_Zn-bd"/>
</dbReference>
<evidence type="ECO:0000313" key="19">
    <source>
        <dbReference type="Proteomes" id="UP000824140"/>
    </source>
</evidence>
<evidence type="ECO:0000313" key="18">
    <source>
        <dbReference type="EMBL" id="HIS94065.1"/>
    </source>
</evidence>
<evidence type="ECO:0000256" key="15">
    <source>
        <dbReference type="PIRSR" id="PIRSR606262-2"/>
    </source>
</evidence>
<keyword evidence="7 13" id="KW-0479">Metal-binding</keyword>
<proteinExistence type="inferred from homology"/>
<dbReference type="NCBIfam" id="TIGR00043">
    <property type="entry name" value="rRNA maturation RNase YbeY"/>
    <property type="match status" value="1"/>
</dbReference>
<reference evidence="18" key="1">
    <citation type="submission" date="2020-10" db="EMBL/GenBank/DDBJ databases">
        <authorList>
            <person name="Gilroy R."/>
        </authorList>
    </citation>
    <scope>NUCLEOTIDE SEQUENCE</scope>
    <source>
        <strain evidence="18">13766</strain>
    </source>
</reference>
<protein>
    <recommendedName>
        <fullName evidence="13">Endoribonuclease YbeY</fullName>
        <ecNumber evidence="13">3.1.-.-</ecNumber>
    </recommendedName>
</protein>
<evidence type="ECO:0000256" key="9">
    <source>
        <dbReference type="ARBA" id="ARBA00022801"/>
    </source>
</evidence>
<dbReference type="NCBIfam" id="TIGR01354">
    <property type="entry name" value="cyt_deam_tetra"/>
    <property type="match status" value="1"/>
</dbReference>
<comment type="catalytic activity">
    <reaction evidence="11">
        <text>2'-deoxycytidine + H2O + H(+) = 2'-deoxyuridine + NH4(+)</text>
        <dbReference type="Rhea" id="RHEA:13433"/>
        <dbReference type="ChEBI" id="CHEBI:15377"/>
        <dbReference type="ChEBI" id="CHEBI:15378"/>
        <dbReference type="ChEBI" id="CHEBI:15698"/>
        <dbReference type="ChEBI" id="CHEBI:16450"/>
        <dbReference type="ChEBI" id="CHEBI:28938"/>
        <dbReference type="EC" id="3.5.4.5"/>
    </reaction>
</comment>
<evidence type="ECO:0000256" key="8">
    <source>
        <dbReference type="ARBA" id="ARBA00022759"/>
    </source>
</evidence>
<evidence type="ECO:0000256" key="3">
    <source>
        <dbReference type="ARBA" id="ARBA00010875"/>
    </source>
</evidence>
<evidence type="ECO:0000256" key="13">
    <source>
        <dbReference type="HAMAP-Rule" id="MF_00009"/>
    </source>
</evidence>
<dbReference type="GO" id="GO:0006364">
    <property type="term" value="P:rRNA processing"/>
    <property type="evidence" value="ECO:0007669"/>
    <property type="project" value="UniProtKB-UniRule"/>
</dbReference>
<evidence type="ECO:0000256" key="4">
    <source>
        <dbReference type="ARBA" id="ARBA00022517"/>
    </source>
</evidence>
<keyword evidence="13" id="KW-0963">Cytoplasm</keyword>
<comment type="similarity">
    <text evidence="2">Belongs to the cytidine and deoxycytidylate deaminase family.</text>
</comment>
<dbReference type="PROSITE" id="PS00903">
    <property type="entry name" value="CYT_DCMP_DEAMINASES_1"/>
    <property type="match status" value="1"/>
</dbReference>
<evidence type="ECO:0000256" key="14">
    <source>
        <dbReference type="PIRSR" id="PIRSR606262-1"/>
    </source>
</evidence>
<keyword evidence="5 13" id="KW-0698">rRNA processing</keyword>
<dbReference type="Gene3D" id="3.40.140.10">
    <property type="entry name" value="Cytidine Deaminase, domain 2"/>
    <property type="match status" value="1"/>
</dbReference>
<keyword evidence="6 13" id="KW-0540">Nuclease</keyword>
<evidence type="ECO:0000256" key="10">
    <source>
        <dbReference type="ARBA" id="ARBA00022833"/>
    </source>
</evidence>
<evidence type="ECO:0000256" key="1">
    <source>
        <dbReference type="ARBA" id="ARBA00003949"/>
    </source>
</evidence>
<evidence type="ECO:0000256" key="16">
    <source>
        <dbReference type="PIRSR" id="PIRSR606262-3"/>
    </source>
</evidence>